<dbReference type="GO" id="GO:0005524">
    <property type="term" value="F:ATP binding"/>
    <property type="evidence" value="ECO:0007669"/>
    <property type="project" value="UniProtKB-KW"/>
</dbReference>
<dbReference type="Pfam" id="PF00005">
    <property type="entry name" value="ABC_tran"/>
    <property type="match status" value="1"/>
</dbReference>
<evidence type="ECO:0000256" key="4">
    <source>
        <dbReference type="ARBA" id="ARBA00022741"/>
    </source>
</evidence>
<keyword evidence="7 8" id="KW-0472">Membrane</keyword>
<dbReference type="PANTHER" id="PTHR43394:SF1">
    <property type="entry name" value="ATP-BINDING CASSETTE SUB-FAMILY B MEMBER 10, MITOCHONDRIAL"/>
    <property type="match status" value="1"/>
</dbReference>
<dbReference type="InterPro" id="IPR003439">
    <property type="entry name" value="ABC_transporter-like_ATP-bd"/>
</dbReference>
<evidence type="ECO:0000313" key="12">
    <source>
        <dbReference type="Proteomes" id="UP000316968"/>
    </source>
</evidence>
<dbReference type="Pfam" id="PF00664">
    <property type="entry name" value="ABC_membrane"/>
    <property type="match status" value="1"/>
</dbReference>
<reference evidence="11 12" key="1">
    <citation type="submission" date="2019-06" db="EMBL/GenBank/DDBJ databases">
        <title>Saccharibacillus brassicae sp. nov., an endophytic bacterium isolated from Chinese cabbage seeds (Brassica pekinensis).</title>
        <authorList>
            <person name="Jiang L."/>
            <person name="Lee J."/>
            <person name="Kim S.W."/>
        </authorList>
    </citation>
    <scope>NUCLEOTIDE SEQUENCE [LARGE SCALE GENOMIC DNA]</scope>
    <source>
        <strain evidence="12">KCTC 43072 / ATSA2</strain>
    </source>
</reference>
<evidence type="ECO:0000259" key="9">
    <source>
        <dbReference type="PROSITE" id="PS50893"/>
    </source>
</evidence>
<gene>
    <name evidence="11" type="ORF">FFV09_01765</name>
</gene>
<evidence type="ECO:0000256" key="5">
    <source>
        <dbReference type="ARBA" id="ARBA00022840"/>
    </source>
</evidence>
<feature type="domain" description="ABC transporter" evidence="9">
    <location>
        <begin position="364"/>
        <end position="598"/>
    </location>
</feature>
<keyword evidence="5 11" id="KW-0067">ATP-binding</keyword>
<dbReference type="Gene3D" id="1.20.1560.10">
    <property type="entry name" value="ABC transporter type 1, transmembrane domain"/>
    <property type="match status" value="1"/>
</dbReference>
<dbReference type="CDD" id="cd03251">
    <property type="entry name" value="ABCC_MsbA"/>
    <property type="match status" value="1"/>
</dbReference>
<evidence type="ECO:0000256" key="3">
    <source>
        <dbReference type="ARBA" id="ARBA00022692"/>
    </source>
</evidence>
<dbReference type="Gene3D" id="3.40.50.300">
    <property type="entry name" value="P-loop containing nucleotide triphosphate hydrolases"/>
    <property type="match status" value="1"/>
</dbReference>
<feature type="transmembrane region" description="Helical" evidence="8">
    <location>
        <begin position="45"/>
        <end position="68"/>
    </location>
</feature>
<feature type="transmembrane region" description="Helical" evidence="8">
    <location>
        <begin position="80"/>
        <end position="97"/>
    </location>
</feature>
<evidence type="ECO:0000256" key="2">
    <source>
        <dbReference type="ARBA" id="ARBA00022448"/>
    </source>
</evidence>
<dbReference type="InterPro" id="IPR027417">
    <property type="entry name" value="P-loop_NTPase"/>
</dbReference>
<dbReference type="SMART" id="SM00382">
    <property type="entry name" value="AAA"/>
    <property type="match status" value="1"/>
</dbReference>
<evidence type="ECO:0000259" key="10">
    <source>
        <dbReference type="PROSITE" id="PS50929"/>
    </source>
</evidence>
<evidence type="ECO:0000256" key="8">
    <source>
        <dbReference type="SAM" id="Phobius"/>
    </source>
</evidence>
<keyword evidence="3 8" id="KW-0812">Transmembrane</keyword>
<name>A0A4Y6USF9_SACBS</name>
<dbReference type="GO" id="GO:0015421">
    <property type="term" value="F:ABC-type oligopeptide transporter activity"/>
    <property type="evidence" value="ECO:0007669"/>
    <property type="project" value="TreeGrafter"/>
</dbReference>
<keyword evidence="4" id="KW-0547">Nucleotide-binding</keyword>
<dbReference type="PANTHER" id="PTHR43394">
    <property type="entry name" value="ATP-DEPENDENT PERMEASE MDL1, MITOCHONDRIAL"/>
    <property type="match status" value="1"/>
</dbReference>
<feature type="transmembrane region" description="Helical" evidence="8">
    <location>
        <begin position="189"/>
        <end position="206"/>
    </location>
</feature>
<keyword evidence="2" id="KW-0813">Transport</keyword>
<organism evidence="11 12">
    <name type="scientific">Saccharibacillus brassicae</name>
    <dbReference type="NCBI Taxonomy" id="2583377"/>
    <lineage>
        <taxon>Bacteria</taxon>
        <taxon>Bacillati</taxon>
        <taxon>Bacillota</taxon>
        <taxon>Bacilli</taxon>
        <taxon>Bacillales</taxon>
        <taxon>Paenibacillaceae</taxon>
        <taxon>Saccharibacillus</taxon>
    </lineage>
</organism>
<feature type="transmembrane region" description="Helical" evidence="8">
    <location>
        <begin position="166"/>
        <end position="183"/>
    </location>
</feature>
<dbReference type="PROSITE" id="PS50929">
    <property type="entry name" value="ABC_TM1F"/>
    <property type="match status" value="1"/>
</dbReference>
<dbReference type="CDD" id="cd18549">
    <property type="entry name" value="ABC_6TM_YwjA_like"/>
    <property type="match status" value="1"/>
</dbReference>
<feature type="transmembrane region" description="Helical" evidence="8">
    <location>
        <begin position="276"/>
        <end position="295"/>
    </location>
</feature>
<dbReference type="PROSITE" id="PS00211">
    <property type="entry name" value="ABC_TRANSPORTER_1"/>
    <property type="match status" value="1"/>
</dbReference>
<dbReference type="InterPro" id="IPR003593">
    <property type="entry name" value="AAA+_ATPase"/>
</dbReference>
<dbReference type="GO" id="GO:0016887">
    <property type="term" value="F:ATP hydrolysis activity"/>
    <property type="evidence" value="ECO:0007669"/>
    <property type="project" value="InterPro"/>
</dbReference>
<dbReference type="OrthoDB" id="9770415at2"/>
<dbReference type="Proteomes" id="UP000316968">
    <property type="component" value="Chromosome"/>
</dbReference>
<dbReference type="GO" id="GO:0005886">
    <property type="term" value="C:plasma membrane"/>
    <property type="evidence" value="ECO:0007669"/>
    <property type="project" value="UniProtKB-SubCell"/>
</dbReference>
<evidence type="ECO:0000256" key="6">
    <source>
        <dbReference type="ARBA" id="ARBA00022989"/>
    </source>
</evidence>
<dbReference type="SUPFAM" id="SSF90123">
    <property type="entry name" value="ABC transporter transmembrane region"/>
    <property type="match status" value="1"/>
</dbReference>
<comment type="subcellular location">
    <subcellularLocation>
        <location evidence="1">Cell membrane</location>
        <topology evidence="1">Multi-pass membrane protein</topology>
    </subcellularLocation>
</comment>
<protein>
    <submittedName>
        <fullName evidence="11">ABC transporter ATP-binding protein</fullName>
    </submittedName>
</protein>
<dbReference type="KEGG" id="saca:FFV09_01765"/>
<dbReference type="SUPFAM" id="SSF52540">
    <property type="entry name" value="P-loop containing nucleoside triphosphate hydrolases"/>
    <property type="match status" value="1"/>
</dbReference>
<evidence type="ECO:0000313" key="11">
    <source>
        <dbReference type="EMBL" id="QDH19700.1"/>
    </source>
</evidence>
<keyword evidence="6 8" id="KW-1133">Transmembrane helix</keyword>
<sequence length="602" mass="67208">MILNKPRSERRASSASGYRVQPIEKRGIGITILKRFFAFYGPYKGLFLIDFCCAVFAGLLELAFPLAVNVFIDDLLPGQNWSLILIASFALLGIYALNTGMQYIVTYWGHMLGINIETDMRKNLFAKLQKLSFRFYDNHKTGHLIGRVTNDLNDIGELAHHGPEDVFIAIMTLIGSFILMYNISPELAIITFIVIPVMAWMIIFFGRRMTRTYSRLFGNVGNFNARIEDNIGGIRVVQSFANERHERDLFDVENQAFRKTKLLAYKTMAGSMSVNYMMMRLISVLVLIFGALYFIRGEIQIGEFVAFQLLANVFFRPIEKINAVIESYPKGIAGFRRYLEIMDTDPDIQDAPNARTVDSLSGEIRFDNVTFGYEKERPILDGISLSVRPGETVAFVGPSGAGKTTICSLLPRFYEVDAGSITVDGMDIRDLTLESLRKQIGIVQQDVFLFSGTIRENIAYGKLDATDGEIWEAAQRAHLSDVIQAMPEGMETVIGERGVKLSGGQKQRMAIARMFLKNPPILILDEATSALDTETELAIQKSLSELAVGRTTLVIAHRLATIKNADRIIVVSKDGIAEEGKHQDLVAAGGIYSRLHEAQFGS</sequence>
<dbReference type="FunFam" id="1.20.1560.10:FF:000053">
    <property type="entry name" value="Multidrug ABC transporter ATP-binding protein"/>
    <property type="match status" value="1"/>
</dbReference>
<dbReference type="PROSITE" id="PS50893">
    <property type="entry name" value="ABC_TRANSPORTER_2"/>
    <property type="match status" value="1"/>
</dbReference>
<dbReference type="InterPro" id="IPR017871">
    <property type="entry name" value="ABC_transporter-like_CS"/>
</dbReference>
<dbReference type="InterPro" id="IPR036640">
    <property type="entry name" value="ABC1_TM_sf"/>
</dbReference>
<dbReference type="InterPro" id="IPR011527">
    <property type="entry name" value="ABC1_TM_dom"/>
</dbReference>
<feature type="domain" description="ABC transmembrane type-1" evidence="10">
    <location>
        <begin position="48"/>
        <end position="330"/>
    </location>
</feature>
<dbReference type="InterPro" id="IPR039421">
    <property type="entry name" value="Type_1_exporter"/>
</dbReference>
<keyword evidence="12" id="KW-1185">Reference proteome</keyword>
<dbReference type="AlphaFoldDB" id="A0A4Y6USF9"/>
<proteinExistence type="predicted"/>
<dbReference type="FunFam" id="3.40.50.300:FF:000287">
    <property type="entry name" value="Multidrug ABC transporter ATP-binding protein"/>
    <property type="match status" value="1"/>
</dbReference>
<evidence type="ECO:0000256" key="7">
    <source>
        <dbReference type="ARBA" id="ARBA00023136"/>
    </source>
</evidence>
<evidence type="ECO:0000256" key="1">
    <source>
        <dbReference type="ARBA" id="ARBA00004651"/>
    </source>
</evidence>
<dbReference type="EMBL" id="CP041217">
    <property type="protein sequence ID" value="QDH19700.1"/>
    <property type="molecule type" value="Genomic_DNA"/>
</dbReference>
<accession>A0A4Y6USF9</accession>